<comment type="similarity">
    <text evidence="1">Belongs to the NifU family.</text>
</comment>
<dbReference type="InterPro" id="IPR014824">
    <property type="entry name" value="Nfu/NifU_N"/>
</dbReference>
<dbReference type="PANTHER" id="PTHR11178">
    <property type="entry name" value="IRON-SULFUR CLUSTER SCAFFOLD PROTEIN NFU-RELATED"/>
    <property type="match status" value="1"/>
</dbReference>
<feature type="domain" description="Scaffold protein Nfu/NifU N-terminal" evidence="3">
    <location>
        <begin position="10"/>
        <end position="98"/>
    </location>
</feature>
<feature type="region of interest" description="Disordered" evidence="2">
    <location>
        <begin position="109"/>
        <end position="128"/>
    </location>
</feature>
<sequence length="208" mass="23283">METKKIPTSVYAEVTPNPNTVKFVANRVIMPFSRAIEFKTAEEVKNHAPLATQLFNFPFVQSLFFSTNFVSVTKTDAVDWDLLTMQVREFIQEYLLENEWAVVSIPEDDETEAATQQENKEAPKVGHAMPTNEIEEKIVEALDEYIRPAVESDGGAIDFKSFSDGKLEVVLRGSCSGCPSSVVTLKNGIETLMQNMIPQVKEVVAHEH</sequence>
<evidence type="ECO:0000259" key="3">
    <source>
        <dbReference type="SMART" id="SM00932"/>
    </source>
</evidence>
<dbReference type="GO" id="GO:0005506">
    <property type="term" value="F:iron ion binding"/>
    <property type="evidence" value="ECO:0007669"/>
    <property type="project" value="InterPro"/>
</dbReference>
<dbReference type="OrthoDB" id="9796965at2"/>
<dbReference type="InterPro" id="IPR035433">
    <property type="entry name" value="NFU1-like"/>
</dbReference>
<dbReference type="PANTHER" id="PTHR11178:SF1">
    <property type="entry name" value="NFU1 IRON-SULFUR CLUSTER SCAFFOLD HOMOLOG, MITOCHONDRIAL"/>
    <property type="match status" value="1"/>
</dbReference>
<dbReference type="Proteomes" id="UP000321168">
    <property type="component" value="Unassembled WGS sequence"/>
</dbReference>
<dbReference type="RefSeq" id="WP_147014422.1">
    <property type="nucleotide sequence ID" value="NZ_VORB01000005.1"/>
</dbReference>
<comment type="caution">
    <text evidence="4">The sequence shown here is derived from an EMBL/GenBank/DDBJ whole genome shotgun (WGS) entry which is preliminary data.</text>
</comment>
<dbReference type="Pfam" id="PF08712">
    <property type="entry name" value="Nfu_N"/>
    <property type="match status" value="1"/>
</dbReference>
<evidence type="ECO:0000313" key="5">
    <source>
        <dbReference type="Proteomes" id="UP000321168"/>
    </source>
</evidence>
<keyword evidence="5" id="KW-1185">Reference proteome</keyword>
<dbReference type="SUPFAM" id="SSF110836">
    <property type="entry name" value="Hypothetical protein SAV1430"/>
    <property type="match status" value="1"/>
</dbReference>
<dbReference type="SUPFAM" id="SSF117916">
    <property type="entry name" value="Fe-S cluster assembly (FSCA) domain-like"/>
    <property type="match status" value="1"/>
</dbReference>
<dbReference type="InterPro" id="IPR034904">
    <property type="entry name" value="FSCA_dom_sf"/>
</dbReference>
<organism evidence="4 5">
    <name type="scientific">Luteibaculum oceani</name>
    <dbReference type="NCBI Taxonomy" id="1294296"/>
    <lineage>
        <taxon>Bacteria</taxon>
        <taxon>Pseudomonadati</taxon>
        <taxon>Bacteroidota</taxon>
        <taxon>Flavobacteriia</taxon>
        <taxon>Flavobacteriales</taxon>
        <taxon>Luteibaculaceae</taxon>
        <taxon>Luteibaculum</taxon>
    </lineage>
</organism>
<dbReference type="Gene3D" id="3.30.300.130">
    <property type="entry name" value="Fe-S cluster assembly (FSCA)"/>
    <property type="match status" value="1"/>
</dbReference>
<evidence type="ECO:0000313" key="4">
    <source>
        <dbReference type="EMBL" id="TXC78898.1"/>
    </source>
</evidence>
<dbReference type="EMBL" id="VORB01000005">
    <property type="protein sequence ID" value="TXC78898.1"/>
    <property type="molecule type" value="Genomic_DNA"/>
</dbReference>
<dbReference type="Gene3D" id="3.30.1370.70">
    <property type="entry name" value="Scaffold protein Nfu/NifU, N-terminal domain"/>
    <property type="match status" value="1"/>
</dbReference>
<protein>
    <submittedName>
        <fullName evidence="4">NifU family protein</fullName>
    </submittedName>
</protein>
<dbReference type="AlphaFoldDB" id="A0A5C6V525"/>
<proteinExistence type="inferred from homology"/>
<evidence type="ECO:0000256" key="1">
    <source>
        <dbReference type="ARBA" id="ARBA00006420"/>
    </source>
</evidence>
<gene>
    <name evidence="4" type="ORF">FRX97_06705</name>
</gene>
<dbReference type="GO" id="GO:0016226">
    <property type="term" value="P:iron-sulfur cluster assembly"/>
    <property type="evidence" value="ECO:0007669"/>
    <property type="project" value="InterPro"/>
</dbReference>
<dbReference type="GO" id="GO:0051536">
    <property type="term" value="F:iron-sulfur cluster binding"/>
    <property type="evidence" value="ECO:0007669"/>
    <property type="project" value="InterPro"/>
</dbReference>
<dbReference type="SMART" id="SM00932">
    <property type="entry name" value="Nfu_N"/>
    <property type="match status" value="1"/>
</dbReference>
<evidence type="ECO:0000256" key="2">
    <source>
        <dbReference type="SAM" id="MobiDB-lite"/>
    </source>
</evidence>
<dbReference type="PIRSF" id="PIRSF036773">
    <property type="entry name" value="HIRIP5"/>
    <property type="match status" value="1"/>
</dbReference>
<dbReference type="InterPro" id="IPR001075">
    <property type="entry name" value="NIF_FeS_clus_asmbl_NifU_C"/>
</dbReference>
<accession>A0A5C6V525</accession>
<dbReference type="Pfam" id="PF01106">
    <property type="entry name" value="NifU"/>
    <property type="match status" value="1"/>
</dbReference>
<reference evidence="4 5" key="1">
    <citation type="submission" date="2019-08" db="EMBL/GenBank/DDBJ databases">
        <title>Genome of Luteibaculum oceani JCM 18817.</title>
        <authorList>
            <person name="Bowman J.P."/>
        </authorList>
    </citation>
    <scope>NUCLEOTIDE SEQUENCE [LARGE SCALE GENOMIC DNA]</scope>
    <source>
        <strain evidence="4 5">JCM 18817</strain>
    </source>
</reference>
<name>A0A5C6V525_9FLAO</name>
<dbReference type="InterPro" id="IPR036498">
    <property type="entry name" value="Nfu/NifU_N_sf"/>
</dbReference>